<keyword evidence="2" id="KW-0520">NAD</keyword>
<dbReference type="CDD" id="cd12163">
    <property type="entry name" value="2-Hacid_dh_5"/>
    <property type="match status" value="1"/>
</dbReference>
<dbReference type="AlphaFoldDB" id="A0AAD4KR53"/>
<evidence type="ECO:0000256" key="1">
    <source>
        <dbReference type="ARBA" id="ARBA00023002"/>
    </source>
</evidence>
<gene>
    <name evidence="4" type="ORF">BGW36DRAFT_318161</name>
</gene>
<dbReference type="GO" id="GO:0016491">
    <property type="term" value="F:oxidoreductase activity"/>
    <property type="evidence" value="ECO:0007669"/>
    <property type="project" value="UniProtKB-KW"/>
</dbReference>
<evidence type="ECO:0000259" key="3">
    <source>
        <dbReference type="Pfam" id="PF02826"/>
    </source>
</evidence>
<keyword evidence="1" id="KW-0560">Oxidoreductase</keyword>
<dbReference type="GeneID" id="70242884"/>
<accession>A0AAD4KR53</accession>
<feature type="domain" description="D-isomer specific 2-hydroxyacid dehydrogenase NAD-binding" evidence="3">
    <location>
        <begin position="129"/>
        <end position="198"/>
    </location>
</feature>
<dbReference type="PROSITE" id="PS00065">
    <property type="entry name" value="D_2_HYDROXYACID_DH_1"/>
    <property type="match status" value="1"/>
</dbReference>
<dbReference type="GO" id="GO:0051287">
    <property type="term" value="F:NAD binding"/>
    <property type="evidence" value="ECO:0007669"/>
    <property type="project" value="InterPro"/>
</dbReference>
<feature type="domain" description="D-isomer specific 2-hydroxyacid dehydrogenase NAD-binding" evidence="3">
    <location>
        <begin position="237"/>
        <end position="324"/>
    </location>
</feature>
<dbReference type="Pfam" id="PF02826">
    <property type="entry name" value="2-Hacid_dh_C"/>
    <property type="match status" value="2"/>
</dbReference>
<dbReference type="EMBL" id="JAJTJA010000005">
    <property type="protein sequence ID" value="KAH8698600.1"/>
    <property type="molecule type" value="Genomic_DNA"/>
</dbReference>
<dbReference type="SUPFAM" id="SSF51735">
    <property type="entry name" value="NAD(P)-binding Rossmann-fold domains"/>
    <property type="match status" value="1"/>
</dbReference>
<dbReference type="InterPro" id="IPR006140">
    <property type="entry name" value="D-isomer_DH_NAD-bd"/>
</dbReference>
<keyword evidence="5" id="KW-1185">Reference proteome</keyword>
<evidence type="ECO:0000313" key="4">
    <source>
        <dbReference type="EMBL" id="KAH8698600.1"/>
    </source>
</evidence>
<dbReference type="PANTHER" id="PTHR43333:SF1">
    <property type="entry name" value="D-ISOMER SPECIFIC 2-HYDROXYACID DEHYDROGENASE NAD-BINDING DOMAIN-CONTAINING PROTEIN"/>
    <property type="match status" value="1"/>
</dbReference>
<proteinExistence type="predicted"/>
<evidence type="ECO:0000313" key="5">
    <source>
        <dbReference type="Proteomes" id="UP001201262"/>
    </source>
</evidence>
<protein>
    <submittedName>
        <fullName evidence="4">D-3-phosphoglycerate dehydrogenase</fullName>
    </submittedName>
</protein>
<name>A0AAD4KR53_9EURO</name>
<comment type="caution">
    <text evidence="4">The sequence shown here is derived from an EMBL/GenBank/DDBJ whole genome shotgun (WGS) entry which is preliminary data.</text>
</comment>
<dbReference type="Proteomes" id="UP001201262">
    <property type="component" value="Unassembled WGS sequence"/>
</dbReference>
<dbReference type="InterPro" id="IPR029752">
    <property type="entry name" value="D-isomer_DH_CS1"/>
</dbReference>
<dbReference type="PANTHER" id="PTHR43333">
    <property type="entry name" value="2-HACID_DH_C DOMAIN-CONTAINING PROTEIN"/>
    <property type="match status" value="1"/>
</dbReference>
<reference evidence="4" key="1">
    <citation type="submission" date="2021-12" db="EMBL/GenBank/DDBJ databases">
        <title>Convergent genome expansion in fungi linked to evolution of root-endophyte symbiosis.</title>
        <authorList>
            <consortium name="DOE Joint Genome Institute"/>
            <person name="Ke Y.-H."/>
            <person name="Bonito G."/>
            <person name="Liao H.-L."/>
            <person name="Looney B."/>
            <person name="Rojas-Flechas A."/>
            <person name="Nash J."/>
            <person name="Hameed K."/>
            <person name="Schadt C."/>
            <person name="Martin F."/>
            <person name="Crous P.W."/>
            <person name="Miettinen O."/>
            <person name="Magnuson J.K."/>
            <person name="Labbe J."/>
            <person name="Jacobson D."/>
            <person name="Doktycz M.J."/>
            <person name="Veneault-Fourrey C."/>
            <person name="Kuo A."/>
            <person name="Mondo S."/>
            <person name="Calhoun S."/>
            <person name="Riley R."/>
            <person name="Ohm R."/>
            <person name="LaButti K."/>
            <person name="Andreopoulos B."/>
            <person name="Pangilinan J."/>
            <person name="Nolan M."/>
            <person name="Tritt A."/>
            <person name="Clum A."/>
            <person name="Lipzen A."/>
            <person name="Daum C."/>
            <person name="Barry K."/>
            <person name="Grigoriev I.V."/>
            <person name="Vilgalys R."/>
        </authorList>
    </citation>
    <scope>NUCLEOTIDE SEQUENCE</scope>
    <source>
        <strain evidence="4">PMI_201</strain>
    </source>
</reference>
<evidence type="ECO:0000256" key="2">
    <source>
        <dbReference type="ARBA" id="ARBA00023027"/>
    </source>
</evidence>
<sequence>MASGGAADSSSGGQVLLFLTPYSPPLQYIASLERVSPGIRVISRQIPMYATEVPSDISPETWKSVTALLTWKALPKKEQVPNLRYVQLISAGCNHLSELPVFKETDIAYCTANGVHPPQITEWVFSTFLLFQHHIPEHLENQKLGKWIDPPSDEGVEDAVGLRVGILGYGCIGRQCARVAKAFGMDVYAYTLHERATPESRKDESFTEPGLGDPEGIFPSRWFFGDKQLNDFLGSGLDLLIITLPGTTKTKGLITKTQFEILSKKKAFVSNVGRGTIINTDDLVSALENGKIRGASLDVTDPEPLPADHKLWKTPNAIITPHTSGISDHYSERVMKILAYNLSRLHEGKDLINQVDKSLGY</sequence>
<dbReference type="RefSeq" id="XP_046073064.1">
    <property type="nucleotide sequence ID" value="XM_046212597.1"/>
</dbReference>
<dbReference type="InterPro" id="IPR036291">
    <property type="entry name" value="NAD(P)-bd_dom_sf"/>
</dbReference>
<dbReference type="Gene3D" id="3.40.50.720">
    <property type="entry name" value="NAD(P)-binding Rossmann-like Domain"/>
    <property type="match status" value="2"/>
</dbReference>
<organism evidence="4 5">
    <name type="scientific">Talaromyces proteolyticus</name>
    <dbReference type="NCBI Taxonomy" id="1131652"/>
    <lineage>
        <taxon>Eukaryota</taxon>
        <taxon>Fungi</taxon>
        <taxon>Dikarya</taxon>
        <taxon>Ascomycota</taxon>
        <taxon>Pezizomycotina</taxon>
        <taxon>Eurotiomycetes</taxon>
        <taxon>Eurotiomycetidae</taxon>
        <taxon>Eurotiales</taxon>
        <taxon>Trichocomaceae</taxon>
        <taxon>Talaromyces</taxon>
        <taxon>Talaromyces sect. Bacilispori</taxon>
    </lineage>
</organism>